<gene>
    <name evidence="2" type="ORF">FCN18_17205</name>
</gene>
<evidence type="ECO:0000313" key="3">
    <source>
        <dbReference type="Proteomes" id="UP000309992"/>
    </source>
</evidence>
<comment type="caution">
    <text evidence="2">The sequence shown here is derived from an EMBL/GenBank/DDBJ whole genome shotgun (WGS) entry which is preliminary data.</text>
</comment>
<evidence type="ECO:0000313" key="2">
    <source>
        <dbReference type="EMBL" id="TKG70609.1"/>
    </source>
</evidence>
<feature type="transmembrane region" description="Helical" evidence="1">
    <location>
        <begin position="20"/>
        <end position="39"/>
    </location>
</feature>
<keyword evidence="1" id="KW-1133">Transmembrane helix</keyword>
<organism evidence="2 3">
    <name type="scientific">Prauserella endophytica</name>
    <dbReference type="NCBI Taxonomy" id="1592324"/>
    <lineage>
        <taxon>Bacteria</taxon>
        <taxon>Bacillati</taxon>
        <taxon>Actinomycetota</taxon>
        <taxon>Actinomycetes</taxon>
        <taxon>Pseudonocardiales</taxon>
        <taxon>Pseudonocardiaceae</taxon>
        <taxon>Prauserella</taxon>
        <taxon>Prauserella coralliicola group</taxon>
    </lineage>
</organism>
<feature type="transmembrane region" description="Helical" evidence="1">
    <location>
        <begin position="194"/>
        <end position="215"/>
    </location>
</feature>
<keyword evidence="1" id="KW-0812">Transmembrane</keyword>
<feature type="transmembrane region" description="Helical" evidence="1">
    <location>
        <begin position="171"/>
        <end position="188"/>
    </location>
</feature>
<keyword evidence="1" id="KW-0472">Membrane</keyword>
<evidence type="ECO:0008006" key="4">
    <source>
        <dbReference type="Google" id="ProtNLM"/>
    </source>
</evidence>
<feature type="transmembrane region" description="Helical" evidence="1">
    <location>
        <begin position="144"/>
        <end position="164"/>
    </location>
</feature>
<evidence type="ECO:0000256" key="1">
    <source>
        <dbReference type="SAM" id="Phobius"/>
    </source>
</evidence>
<reference evidence="2 3" key="1">
    <citation type="journal article" date="2015" name="Antonie Van Leeuwenhoek">
        <title>Prauserella endophytica sp. nov., an endophytic actinobacterium isolated from Tamarix taklamakanensis.</title>
        <authorList>
            <person name="Liu J.M."/>
            <person name="Habden X."/>
            <person name="Guo L."/>
            <person name="Tuo L."/>
            <person name="Jiang Z.K."/>
            <person name="Liu S.W."/>
            <person name="Liu X.F."/>
            <person name="Chen L."/>
            <person name="Li R.F."/>
            <person name="Zhang Y.Q."/>
            <person name="Sun C.H."/>
        </authorList>
    </citation>
    <scope>NUCLEOTIDE SEQUENCE [LARGE SCALE GENOMIC DNA]</scope>
    <source>
        <strain evidence="2 3">CGMCC 4.7182</strain>
    </source>
</reference>
<name>A0ABY2S477_9PSEU</name>
<dbReference type="EMBL" id="SWMS01000008">
    <property type="protein sequence ID" value="TKG70609.1"/>
    <property type="molecule type" value="Genomic_DNA"/>
</dbReference>
<feature type="transmembrane region" description="Helical" evidence="1">
    <location>
        <begin position="91"/>
        <end position="111"/>
    </location>
</feature>
<accession>A0ABY2S477</accession>
<protein>
    <recommendedName>
        <fullName evidence="4">DUF4386 family protein</fullName>
    </recommendedName>
</protein>
<dbReference type="RefSeq" id="WP_112273792.1">
    <property type="nucleotide sequence ID" value="NZ_SWMS01000008.1"/>
</dbReference>
<keyword evidence="3" id="KW-1185">Reference proteome</keyword>
<dbReference type="Proteomes" id="UP000309992">
    <property type="component" value="Unassembled WGS sequence"/>
</dbReference>
<proteinExistence type="predicted"/>
<feature type="transmembrane region" description="Helical" evidence="1">
    <location>
        <begin position="67"/>
        <end position="84"/>
    </location>
</feature>
<sequence>MSTRTLDHAPSRPPAALPRYAMAACAVLAPALTIAGLLAHTDTAWLEGRELVEAIAADPGAFTADTWLGPIATLLWVPAILAVGRVARARAGGIGLIGLILAFALALPLAAEQNQLAYLAVRGGLDVDATTALLDAAGTGAAALFGWSFLVGLLGLVLLGAAILRGRSAPWWTGVTLIVAAVGMVPSWQSGSIIAIVATWTILLIGFAGCAATLATHPGARE</sequence>